<feature type="transmembrane region" description="Helical" evidence="5">
    <location>
        <begin position="12"/>
        <end position="31"/>
    </location>
</feature>
<accession>A0ABT2G8T6</accession>
<comment type="subcellular location">
    <subcellularLocation>
        <location evidence="1 4">Cell outer membrane</location>
    </subcellularLocation>
</comment>
<keyword evidence="2 4" id="KW-0472">Membrane</keyword>
<keyword evidence="8" id="KW-0675">Receptor</keyword>
<dbReference type="PANTHER" id="PTHR40980">
    <property type="entry name" value="PLUG DOMAIN-CONTAINING PROTEIN"/>
    <property type="match status" value="1"/>
</dbReference>
<reference evidence="8 9" key="1">
    <citation type="submission" date="2022-08" db="EMBL/GenBank/DDBJ databases">
        <title>Algoriphagus sp. CAU 1643 isolated from mud.</title>
        <authorList>
            <person name="Kim W."/>
        </authorList>
    </citation>
    <scope>NUCLEOTIDE SEQUENCE [LARGE SCALE GENOMIC DNA]</scope>
    <source>
        <strain evidence="8 9">CAU 1643</strain>
    </source>
</reference>
<dbReference type="Pfam" id="PF13715">
    <property type="entry name" value="CarbopepD_reg_2"/>
    <property type="match status" value="1"/>
</dbReference>
<gene>
    <name evidence="8" type="ORF">NY014_12045</name>
</gene>
<feature type="domain" description="TonB-dependent receptor-like beta-barrel" evidence="6">
    <location>
        <begin position="477"/>
        <end position="931"/>
    </location>
</feature>
<dbReference type="Gene3D" id="2.170.130.10">
    <property type="entry name" value="TonB-dependent receptor, plug domain"/>
    <property type="match status" value="1"/>
</dbReference>
<feature type="domain" description="TonB-dependent receptor plug" evidence="7">
    <location>
        <begin position="142"/>
        <end position="241"/>
    </location>
</feature>
<evidence type="ECO:0000256" key="5">
    <source>
        <dbReference type="SAM" id="Phobius"/>
    </source>
</evidence>
<sequence length="967" mass="107723">MKKYNSKSLTKSIFTLIIIVLTQFLVGYVFAQNGTIRGTIYEEATGEPLFGVSVLVRETGTGAISDFDGKFEVQVAPGNYTLQISYLSYTTVELTAVTVTAGEVTVLDDILMAEEASELETVTIAASAIRTTESALMSVKRNAANLMDGISASTFRKIGDGDAASAVKRVTGVSIEGGKYVYVRGLGDRYTKTVLNGVDVPGLDPDRNTIQMDIFPTNVIDNIIVSKSFTAELPADFTGGVVDIETKDFPEEKVARIGISGGYNPSMHFNSNYLRYDGGKTDWLGFDDGTRAIPTGGRTDIPQYGDVVGNPNSPKGLEYQQILNDFNKTLGGFRTSSPMDLGLSFSLGNQLVRPKVTWGYNLALTYKNETEFYQDAEFNLYAKPRESSQVELEALERQKGDYGVNNVLVGGLAGIAMKTDNSKYKLNLMHLQNGESKAGEFDFINTNLGANFEAKQYNLEYSQRSLTSVLLNGTHYLNGRDWEINWKLAPTVSTIEDPDIRFTRFRLPNNTISTEVGLPTRIWRSLEEYNLNGKLDVTRQLNLFQRDSKLKFGGNYVIKYRDFNIQSFQFATGNTQFTGDPNAILDSENLFSAENRNGVRYNADFIPINPNEYQSILTNVAGYGSLEASPSDRLKAIMGLRVEKYNQYYTGTNQTGTIVFDLVEMLDDFDFFPSVNLIYNLKQNQNLRFSASRTIARPSFKELSYAEILDPITGRTFVGGLYPETTNGGSEVLWDGNLTPTRINNFDLRWEAFQERGQMLSVSAFYKTFDKPIEMVQFLSDPGAFQPRNVGNGTVAGLEFEFRKELSFIAPALEKFSWNTNVTVTESRIKMSESEFRSRSLTAREGEEVKDTRDMAGQAPFIINTGLSFLDFNSGIEAGLFYNVQGSTLNYVGFGNRTDTYTVPFHSLNFNLNKSFGADERVQTSLGVSNILNDKRQQVFRSFGAQDQLFTNLAPGTRISFSFSYSF</sequence>
<dbReference type="Proteomes" id="UP001206788">
    <property type="component" value="Unassembled WGS sequence"/>
</dbReference>
<evidence type="ECO:0000256" key="3">
    <source>
        <dbReference type="ARBA" id="ARBA00023237"/>
    </source>
</evidence>
<evidence type="ECO:0000256" key="2">
    <source>
        <dbReference type="ARBA" id="ARBA00023136"/>
    </source>
</evidence>
<keyword evidence="3" id="KW-0998">Cell outer membrane</keyword>
<evidence type="ECO:0000256" key="4">
    <source>
        <dbReference type="RuleBase" id="RU003357"/>
    </source>
</evidence>
<proteinExistence type="inferred from homology"/>
<dbReference type="Pfam" id="PF07715">
    <property type="entry name" value="Plug"/>
    <property type="match status" value="1"/>
</dbReference>
<keyword evidence="5" id="KW-1133">Transmembrane helix</keyword>
<protein>
    <submittedName>
        <fullName evidence="8">TonB-dependent receptor</fullName>
    </submittedName>
</protein>
<dbReference type="Pfam" id="PF00593">
    <property type="entry name" value="TonB_dep_Rec_b-barrel"/>
    <property type="match status" value="1"/>
</dbReference>
<comment type="caution">
    <text evidence="8">The sequence shown here is derived from an EMBL/GenBank/DDBJ whole genome shotgun (WGS) entry which is preliminary data.</text>
</comment>
<dbReference type="RefSeq" id="WP_259414828.1">
    <property type="nucleotide sequence ID" value="NZ_JANWGH010000002.1"/>
</dbReference>
<evidence type="ECO:0000256" key="1">
    <source>
        <dbReference type="ARBA" id="ARBA00004442"/>
    </source>
</evidence>
<organism evidence="8 9">
    <name type="scientific">Algoriphagus limi</name>
    <dbReference type="NCBI Taxonomy" id="2975273"/>
    <lineage>
        <taxon>Bacteria</taxon>
        <taxon>Pseudomonadati</taxon>
        <taxon>Bacteroidota</taxon>
        <taxon>Cytophagia</taxon>
        <taxon>Cytophagales</taxon>
        <taxon>Cyclobacteriaceae</taxon>
        <taxon>Algoriphagus</taxon>
    </lineage>
</organism>
<dbReference type="InterPro" id="IPR037066">
    <property type="entry name" value="Plug_dom_sf"/>
</dbReference>
<evidence type="ECO:0000259" key="7">
    <source>
        <dbReference type="Pfam" id="PF07715"/>
    </source>
</evidence>
<evidence type="ECO:0000259" key="6">
    <source>
        <dbReference type="Pfam" id="PF00593"/>
    </source>
</evidence>
<dbReference type="InterPro" id="IPR000531">
    <property type="entry name" value="Beta-barrel_TonB"/>
</dbReference>
<dbReference type="InterPro" id="IPR008969">
    <property type="entry name" value="CarboxyPept-like_regulatory"/>
</dbReference>
<dbReference type="EMBL" id="JANWGH010000002">
    <property type="protein sequence ID" value="MCS5491168.1"/>
    <property type="molecule type" value="Genomic_DNA"/>
</dbReference>
<dbReference type="InterPro" id="IPR012910">
    <property type="entry name" value="Plug_dom"/>
</dbReference>
<evidence type="ECO:0000313" key="8">
    <source>
        <dbReference type="EMBL" id="MCS5491168.1"/>
    </source>
</evidence>
<keyword evidence="9" id="KW-1185">Reference proteome</keyword>
<evidence type="ECO:0000313" key="9">
    <source>
        <dbReference type="Proteomes" id="UP001206788"/>
    </source>
</evidence>
<keyword evidence="5" id="KW-0812">Transmembrane</keyword>
<name>A0ABT2G8T6_9BACT</name>
<dbReference type="InterPro" id="IPR036942">
    <property type="entry name" value="Beta-barrel_TonB_sf"/>
</dbReference>
<dbReference type="SUPFAM" id="SSF56935">
    <property type="entry name" value="Porins"/>
    <property type="match status" value="1"/>
</dbReference>
<dbReference type="Gene3D" id="2.60.40.1120">
    <property type="entry name" value="Carboxypeptidase-like, regulatory domain"/>
    <property type="match status" value="1"/>
</dbReference>
<dbReference type="PANTHER" id="PTHR40980:SF5">
    <property type="entry name" value="TONB-DEPENDENT RECEPTOR"/>
    <property type="match status" value="1"/>
</dbReference>
<dbReference type="Gene3D" id="2.40.170.20">
    <property type="entry name" value="TonB-dependent receptor, beta-barrel domain"/>
    <property type="match status" value="1"/>
</dbReference>
<dbReference type="SUPFAM" id="SSF49464">
    <property type="entry name" value="Carboxypeptidase regulatory domain-like"/>
    <property type="match status" value="1"/>
</dbReference>
<keyword evidence="4" id="KW-0798">TonB box</keyword>
<comment type="similarity">
    <text evidence="4">Belongs to the TonB-dependent receptor family.</text>
</comment>